<accession>C1NAH2</accession>
<organism evidence="2">
    <name type="scientific">Micromonas pusilla (strain CCMP1545)</name>
    <name type="common">Picoplanktonic green alga</name>
    <dbReference type="NCBI Taxonomy" id="564608"/>
    <lineage>
        <taxon>Eukaryota</taxon>
        <taxon>Viridiplantae</taxon>
        <taxon>Chlorophyta</taxon>
        <taxon>Mamiellophyceae</taxon>
        <taxon>Mamiellales</taxon>
        <taxon>Mamiellaceae</taxon>
        <taxon>Micromonas</taxon>
    </lineage>
</organism>
<evidence type="ECO:0000313" key="2">
    <source>
        <dbReference type="Proteomes" id="UP000001876"/>
    </source>
</evidence>
<protein>
    <submittedName>
        <fullName evidence="1">Predicted protein</fullName>
    </submittedName>
</protein>
<dbReference type="GeneID" id="9690400"/>
<dbReference type="Proteomes" id="UP000001876">
    <property type="component" value="Unassembled WGS sequence"/>
</dbReference>
<proteinExistence type="predicted"/>
<evidence type="ECO:0000313" key="1">
    <source>
        <dbReference type="EMBL" id="EEH50939.1"/>
    </source>
</evidence>
<reference evidence="1 2" key="1">
    <citation type="journal article" date="2009" name="Science">
        <title>Green evolution and dynamic adaptations revealed by genomes of the marine picoeukaryotes Micromonas.</title>
        <authorList>
            <person name="Worden A.Z."/>
            <person name="Lee J.H."/>
            <person name="Mock T."/>
            <person name="Rouze P."/>
            <person name="Simmons M.P."/>
            <person name="Aerts A.L."/>
            <person name="Allen A.E."/>
            <person name="Cuvelier M.L."/>
            <person name="Derelle E."/>
            <person name="Everett M.V."/>
            <person name="Foulon E."/>
            <person name="Grimwood J."/>
            <person name="Gundlach H."/>
            <person name="Henrissat B."/>
            <person name="Napoli C."/>
            <person name="McDonald S.M."/>
            <person name="Parker M.S."/>
            <person name="Rombauts S."/>
            <person name="Salamov A."/>
            <person name="Von Dassow P."/>
            <person name="Badger J.H."/>
            <person name="Coutinho P.M."/>
            <person name="Demir E."/>
            <person name="Dubchak I."/>
            <person name="Gentemann C."/>
            <person name="Eikrem W."/>
            <person name="Gready J.E."/>
            <person name="John U."/>
            <person name="Lanier W."/>
            <person name="Lindquist E.A."/>
            <person name="Lucas S."/>
            <person name="Mayer K.F."/>
            <person name="Moreau H."/>
            <person name="Not F."/>
            <person name="Otillar R."/>
            <person name="Panaud O."/>
            <person name="Pangilinan J."/>
            <person name="Paulsen I."/>
            <person name="Piegu B."/>
            <person name="Poliakov A."/>
            <person name="Robbens S."/>
            <person name="Schmutz J."/>
            <person name="Toulza E."/>
            <person name="Wyss T."/>
            <person name="Zelensky A."/>
            <person name="Zhou K."/>
            <person name="Armbrust E.V."/>
            <person name="Bhattacharya D."/>
            <person name="Goodenough U.W."/>
            <person name="Van de Peer Y."/>
            <person name="Grigoriev I.V."/>
        </authorList>
    </citation>
    <scope>NUCLEOTIDE SEQUENCE [LARGE SCALE GENOMIC DNA]</scope>
    <source>
        <strain evidence="1 2">CCMP1545</strain>
    </source>
</reference>
<keyword evidence="2" id="KW-1185">Reference proteome</keyword>
<dbReference type="RefSeq" id="XP_003064959.1">
    <property type="nucleotide sequence ID" value="XM_003064913.1"/>
</dbReference>
<gene>
    <name evidence="1" type="ORF">MICPUCDRAFT_54905</name>
</gene>
<dbReference type="EMBL" id="GG663753">
    <property type="protein sequence ID" value="EEH50939.1"/>
    <property type="molecule type" value="Genomic_DNA"/>
</dbReference>
<sequence>MARTKCTPRDIGGVYKAYRSGPANIPVYVFPGGTRNWSTVAPTMRSLARTKVIYVTRDELSGLKRKPTSMSALYGYERRVRDIEAGDLSATDGTRVLQGVPTLPVNFTEAQLREYQNACANLKSSPDYESFRAALITGEINAKKALGFMHLAADAKSTEVEKDAYLTVARFIATAKHRMRDSKDFTGELPDVPEETRRHVMKLIGECGFTGSLRSAFELDFVRTKLRVVGAKGQNMFINVLRREGRTDAVFCPGYATTKAFAELVGLDKKARDYAKRKGKECRDRFHPPTEADRYRPWTCRPRIQHHRELVPYVAELIHGYYVVYLTDIDTQWHGDVGEDEVMWAATEVKGKKRGRE</sequence>
<dbReference type="KEGG" id="mpp:MICPUCDRAFT_54905"/>
<dbReference type="OrthoDB" id="10351758at2759"/>
<name>C1NAH2_MICPC</name>
<dbReference type="AlphaFoldDB" id="C1NAH2"/>